<evidence type="ECO:0000256" key="8">
    <source>
        <dbReference type="ARBA" id="ARBA00022723"/>
    </source>
</evidence>
<protein>
    <recommendedName>
        <fullName evidence="15">alpha-1,3-mannosyl-glycoprotein 2-beta-N-acetylglucosaminyltransferase</fullName>
        <ecNumber evidence="15">2.4.1.101</ecNumber>
    </recommendedName>
    <alternativeName>
        <fullName evidence="16">N-glycosyl-oligosaccharide-glycoprotein N-acetylglucosaminyltransferase I</fullName>
    </alternativeName>
</protein>
<keyword evidence="6" id="KW-0808">Transferase</keyword>
<dbReference type="Gene3D" id="3.40.50.790">
    <property type="match status" value="1"/>
</dbReference>
<evidence type="ECO:0000256" key="16">
    <source>
        <dbReference type="ARBA" id="ARBA00041712"/>
    </source>
</evidence>
<dbReference type="CDD" id="cd00403">
    <property type="entry name" value="Ribosomal_L1"/>
    <property type="match status" value="1"/>
</dbReference>
<evidence type="ECO:0000256" key="2">
    <source>
        <dbReference type="ARBA" id="ARBA00004323"/>
    </source>
</evidence>
<evidence type="ECO:0000256" key="7">
    <source>
        <dbReference type="ARBA" id="ARBA00022692"/>
    </source>
</evidence>
<keyword evidence="9" id="KW-0735">Signal-anchor</keyword>
<evidence type="ECO:0000256" key="1">
    <source>
        <dbReference type="ARBA" id="ARBA00001936"/>
    </source>
</evidence>
<evidence type="ECO:0000256" key="5">
    <source>
        <dbReference type="ARBA" id="ARBA00022676"/>
    </source>
</evidence>
<dbReference type="InterPro" id="IPR016095">
    <property type="entry name" value="Ribosomal_uL1_3-a/b-sand"/>
</dbReference>
<dbReference type="Pfam" id="PF03071">
    <property type="entry name" value="GNT-I"/>
    <property type="match status" value="1"/>
</dbReference>
<dbReference type="GO" id="GO:0046872">
    <property type="term" value="F:metal ion binding"/>
    <property type="evidence" value="ECO:0007669"/>
    <property type="project" value="UniProtKB-KW"/>
</dbReference>
<comment type="pathway">
    <text evidence="3">Protein modification; protein glycosylation.</text>
</comment>
<dbReference type="GO" id="GO:0000139">
    <property type="term" value="C:Golgi membrane"/>
    <property type="evidence" value="ECO:0007669"/>
    <property type="project" value="UniProtKB-SubCell"/>
</dbReference>
<comment type="caution">
    <text evidence="19">The sequence shown here is derived from an EMBL/GenBank/DDBJ whole genome shotgun (WGS) entry which is preliminary data.</text>
</comment>
<dbReference type="InterPro" id="IPR029044">
    <property type="entry name" value="Nucleotide-diphossugar_trans"/>
</dbReference>
<evidence type="ECO:0000256" key="6">
    <source>
        <dbReference type="ARBA" id="ARBA00022679"/>
    </source>
</evidence>
<comment type="catalytic activity">
    <reaction evidence="17">
        <text>N(4)-(alpha-D-Man-(1-&gt;3)-[alpha-D-Man-(1-&gt;3)-[alpha-D-Man-(1-&gt;6)]-alpha-D-Man-(1-&gt;6)]-beta-D-Man-(1-&gt;4)-beta-D-GlcNAc-(1-&gt;4)-beta-D-GlcNAc)-L-asparaginyl-[protein] (N-glucan mannose isomer 5A1,2) + UDP-N-acetyl-alpha-D-glucosamine = N(4)-{beta-D-GlcNAc-(1-&gt;2)-alpha-D-Man-(1-&gt;3)-[alpha-D-Man-(1-&gt;3)-[alpha-D-Man-(1-&gt;6)]-alpha-D-Man-(1-&gt;6)]-beta-D-Man-(1-&gt;4)-beta-D-GlcNAc-(1-&gt;4)-beta-D-GlcNAc}-L-asparaginyl-[protein] + UDP + H(+)</text>
        <dbReference type="Rhea" id="RHEA:11456"/>
        <dbReference type="Rhea" id="RHEA-COMP:14367"/>
        <dbReference type="Rhea" id="RHEA-COMP:14368"/>
        <dbReference type="ChEBI" id="CHEBI:15378"/>
        <dbReference type="ChEBI" id="CHEBI:57705"/>
        <dbReference type="ChEBI" id="CHEBI:58223"/>
        <dbReference type="ChEBI" id="CHEBI:59087"/>
        <dbReference type="ChEBI" id="CHEBI:60625"/>
        <dbReference type="EC" id="2.4.1.101"/>
    </reaction>
</comment>
<dbReference type="EMBL" id="CAJNOE010000091">
    <property type="protein sequence ID" value="CAF0894853.1"/>
    <property type="molecule type" value="Genomic_DNA"/>
</dbReference>
<dbReference type="AlphaFoldDB" id="A0A813Z8K2"/>
<feature type="compositionally biased region" description="Basic and acidic residues" evidence="18">
    <location>
        <begin position="387"/>
        <end position="399"/>
    </location>
</feature>
<dbReference type="Proteomes" id="UP000663860">
    <property type="component" value="Unassembled WGS sequence"/>
</dbReference>
<sequence length="798" mass="91987">MGKKSIETKTETVQKENKNLSECPFDFQLCRKALVALKQIITNAQQGHKKLLDESIPISLYLHVHKIPRCTYLRLASQLPHPFVQQDTRDVCLFVRDDDISGRDFESTIRRFKSMIDQFKLPFNIDIMTLKQLNQELVPYEAKRKLCARYDLFLADRRIMTSLMRGQLLGKHFRHHGKMPLGINVFNKDFKQRLTSLCSSIFGRMAGTGPLFSMQFTTVQQSIDHGIENLKSICETIGQELPGSWLNIGHAYLYGNNLQSLPIYYSTHNKNDVKKLNLPSNDPNELTHIGELSTIDKNLNVIVEPNGNIHLTKRTKLNNNFKKKKPTKRLQKIWTKGIQKSSTDKHQSKKQKNINNRDDDTPNFNTDGKPLVDTAFVKRISSTRLAKKSDKPKHKEENFASKPAPRAEKRKRLLAAAKQSSKGDQGDDVPTLVDDSEERKIKSGGRSKKKKIDVLLPIVVFACNRPRALQTHIEALLKIRKNPDLNPIIVSLDCNDQATLQVAKNFSNKIKTIIQLPDLGPLIVPPDNQLLAGYYKIARHYNYSLNRVLNEFNYDAIIITEDDLEVSPDFLDYFQAVYPLLKVDKTIWCISAWNDNGIDQKINRQADLLHRSDFFPGLGWLLTKTVWNEIKDHWPPAFWDDWMRKPEQRRDRVCIRPEVSRTGISPEGKKGVSGGQFYDSYLRKIIKNTDPIDWKSIDLNYLIKDQYDPVFDSRVNACSVITVSDLNMLDTDMKCARLRYSNKKEFIAIADVLQIMNDFKDNVPRTAYRGVVQCRYDKTRIYVTSNQQPWRSYAEISE</sequence>
<evidence type="ECO:0000256" key="9">
    <source>
        <dbReference type="ARBA" id="ARBA00022968"/>
    </source>
</evidence>
<dbReference type="InterPro" id="IPR052261">
    <property type="entry name" value="Glycosyltransferase_13"/>
</dbReference>
<comment type="function">
    <text evidence="14">Initiates complex N-linked carbohydrate formation. Essential for the conversion of high-mannose to hybrid and complex N-glycans.</text>
</comment>
<evidence type="ECO:0000256" key="14">
    <source>
        <dbReference type="ARBA" id="ARBA00037706"/>
    </source>
</evidence>
<name>A0A813Z8K2_9BILA</name>
<evidence type="ECO:0000256" key="3">
    <source>
        <dbReference type="ARBA" id="ARBA00004922"/>
    </source>
</evidence>
<evidence type="ECO:0000313" key="20">
    <source>
        <dbReference type="Proteomes" id="UP000663860"/>
    </source>
</evidence>
<dbReference type="GO" id="GO:0003827">
    <property type="term" value="F:alpha-1,3-mannosylglycoprotein 2-beta-N-acetylglucosaminyltransferase activity"/>
    <property type="evidence" value="ECO:0007669"/>
    <property type="project" value="UniProtKB-EC"/>
</dbReference>
<keyword evidence="8" id="KW-0479">Metal-binding</keyword>
<comment type="cofactor">
    <cofactor evidence="1">
        <name>Mn(2+)</name>
        <dbReference type="ChEBI" id="CHEBI:29035"/>
    </cofactor>
</comment>
<comment type="similarity">
    <text evidence="4">Belongs to the glycosyltransferase 13 family.</text>
</comment>
<evidence type="ECO:0000256" key="10">
    <source>
        <dbReference type="ARBA" id="ARBA00022989"/>
    </source>
</evidence>
<evidence type="ECO:0000256" key="15">
    <source>
        <dbReference type="ARBA" id="ARBA00038949"/>
    </source>
</evidence>
<keyword evidence="5" id="KW-0328">Glycosyltransferase</keyword>
<feature type="region of interest" description="Disordered" evidence="18">
    <location>
        <begin position="323"/>
        <end position="446"/>
    </location>
</feature>
<dbReference type="PANTHER" id="PTHR10468:SF0">
    <property type="entry name" value="ALPHA-1,3-MANNOSYL-GLYCOPROTEIN 2-BETA-N-ACETYLGLUCOSAMINYLTRANSFERASE"/>
    <property type="match status" value="1"/>
</dbReference>
<evidence type="ECO:0000256" key="13">
    <source>
        <dbReference type="ARBA" id="ARBA00023211"/>
    </source>
</evidence>
<keyword evidence="10" id="KW-1133">Transmembrane helix</keyword>
<comment type="subcellular location">
    <subcellularLocation>
        <location evidence="2">Golgi apparatus membrane</location>
        <topology evidence="2">Single-pass type II membrane protein</topology>
    </subcellularLocation>
</comment>
<dbReference type="InterPro" id="IPR023674">
    <property type="entry name" value="Ribosomal_uL1-like"/>
</dbReference>
<proteinExistence type="inferred from homology"/>
<dbReference type="EC" id="2.4.1.101" evidence="15"/>
<dbReference type="Gene3D" id="3.10.180.20">
    <property type="entry name" value="N-Acetylglucosaminyltransferase I, Domain 2"/>
    <property type="match status" value="1"/>
</dbReference>
<evidence type="ECO:0000256" key="18">
    <source>
        <dbReference type="SAM" id="MobiDB-lite"/>
    </source>
</evidence>
<dbReference type="InterPro" id="IPR004139">
    <property type="entry name" value="Glyco_trans_13"/>
</dbReference>
<keyword evidence="12" id="KW-0472">Membrane</keyword>
<dbReference type="Gene3D" id="3.90.550.10">
    <property type="entry name" value="Spore Coat Polysaccharide Biosynthesis Protein SpsA, Chain A"/>
    <property type="match status" value="1"/>
</dbReference>
<evidence type="ECO:0000256" key="11">
    <source>
        <dbReference type="ARBA" id="ARBA00023034"/>
    </source>
</evidence>
<evidence type="ECO:0000313" key="19">
    <source>
        <dbReference type="EMBL" id="CAF0894853.1"/>
    </source>
</evidence>
<evidence type="ECO:0000256" key="4">
    <source>
        <dbReference type="ARBA" id="ARBA00006492"/>
    </source>
</evidence>
<dbReference type="SUPFAM" id="SSF53448">
    <property type="entry name" value="Nucleotide-diphospho-sugar transferases"/>
    <property type="match status" value="1"/>
</dbReference>
<dbReference type="InterPro" id="IPR028364">
    <property type="entry name" value="Ribosomal_uL1/biogenesis"/>
</dbReference>
<keyword evidence="13" id="KW-0464">Manganese</keyword>
<dbReference type="Pfam" id="PF00687">
    <property type="entry name" value="Ribosomal_L1"/>
    <property type="match status" value="1"/>
</dbReference>
<dbReference type="GO" id="GO:0006487">
    <property type="term" value="P:protein N-linked glycosylation"/>
    <property type="evidence" value="ECO:0007669"/>
    <property type="project" value="TreeGrafter"/>
</dbReference>
<gene>
    <name evidence="19" type="ORF">IZO911_LOCUS11925</name>
</gene>
<organism evidence="19 20">
    <name type="scientific">Adineta steineri</name>
    <dbReference type="NCBI Taxonomy" id="433720"/>
    <lineage>
        <taxon>Eukaryota</taxon>
        <taxon>Metazoa</taxon>
        <taxon>Spiralia</taxon>
        <taxon>Gnathifera</taxon>
        <taxon>Rotifera</taxon>
        <taxon>Eurotatoria</taxon>
        <taxon>Bdelloidea</taxon>
        <taxon>Adinetida</taxon>
        <taxon>Adinetidae</taxon>
        <taxon>Adineta</taxon>
    </lineage>
</organism>
<keyword evidence="11" id="KW-0333">Golgi apparatus</keyword>
<keyword evidence="7" id="KW-0812">Transmembrane</keyword>
<dbReference type="PANTHER" id="PTHR10468">
    <property type="entry name" value="PROTEIN O-LINKED-MANNOSE BETA-1,2-N-ACETYLGLUCOSAMINYLTRANSFERASE 1/ALPHA-1,3-MANNOSYL-GLYCOPROTEIN 2-BETA-N-ACETYLGLUCOSAMINYLTRANSFERASE"/>
    <property type="match status" value="1"/>
</dbReference>
<dbReference type="UniPathway" id="UPA00378"/>
<evidence type="ECO:0000256" key="12">
    <source>
        <dbReference type="ARBA" id="ARBA00023136"/>
    </source>
</evidence>
<reference evidence="19" key="1">
    <citation type="submission" date="2021-02" db="EMBL/GenBank/DDBJ databases">
        <authorList>
            <person name="Nowell W R."/>
        </authorList>
    </citation>
    <scope>NUCLEOTIDE SEQUENCE</scope>
</reference>
<dbReference type="FunFam" id="3.90.550.10:FF:000252">
    <property type="entry name" value="Protein O-linked-mannose beta-1,2-N-acetylglucosaminyltransferase 1"/>
    <property type="match status" value="1"/>
</dbReference>
<dbReference type="SUPFAM" id="SSF56808">
    <property type="entry name" value="Ribosomal protein L1"/>
    <property type="match status" value="1"/>
</dbReference>
<accession>A0A813Z8K2</accession>
<evidence type="ECO:0000256" key="17">
    <source>
        <dbReference type="ARBA" id="ARBA00049421"/>
    </source>
</evidence>